<protein>
    <submittedName>
        <fullName evidence="1">Uncharacterized protein</fullName>
    </submittedName>
</protein>
<comment type="caution">
    <text evidence="1">The sequence shown here is derived from an EMBL/GenBank/DDBJ whole genome shotgun (WGS) entry which is preliminary data.</text>
</comment>
<dbReference type="EMBL" id="BGPR01009329">
    <property type="protein sequence ID" value="GBN39340.1"/>
    <property type="molecule type" value="Genomic_DNA"/>
</dbReference>
<reference evidence="1 2" key="1">
    <citation type="journal article" date="2019" name="Sci. Rep.">
        <title>Orb-weaving spider Araneus ventricosus genome elucidates the spidroin gene catalogue.</title>
        <authorList>
            <person name="Kono N."/>
            <person name="Nakamura H."/>
            <person name="Ohtoshi R."/>
            <person name="Moran D.A.P."/>
            <person name="Shinohara A."/>
            <person name="Yoshida Y."/>
            <person name="Fujiwara M."/>
            <person name="Mori M."/>
            <person name="Tomita M."/>
            <person name="Arakawa K."/>
        </authorList>
    </citation>
    <scope>NUCLEOTIDE SEQUENCE [LARGE SCALE GENOMIC DNA]</scope>
</reference>
<evidence type="ECO:0000313" key="1">
    <source>
        <dbReference type="EMBL" id="GBN39340.1"/>
    </source>
</evidence>
<evidence type="ECO:0000313" key="2">
    <source>
        <dbReference type="Proteomes" id="UP000499080"/>
    </source>
</evidence>
<gene>
    <name evidence="1" type="ORF">AVEN_110114_1</name>
</gene>
<accession>A0A4Y2NLA7</accession>
<dbReference type="AlphaFoldDB" id="A0A4Y2NLA7"/>
<dbReference type="Proteomes" id="UP000499080">
    <property type="component" value="Unassembled WGS sequence"/>
</dbReference>
<organism evidence="1 2">
    <name type="scientific">Araneus ventricosus</name>
    <name type="common">Orbweaver spider</name>
    <name type="synonym">Epeira ventricosa</name>
    <dbReference type="NCBI Taxonomy" id="182803"/>
    <lineage>
        <taxon>Eukaryota</taxon>
        <taxon>Metazoa</taxon>
        <taxon>Ecdysozoa</taxon>
        <taxon>Arthropoda</taxon>
        <taxon>Chelicerata</taxon>
        <taxon>Arachnida</taxon>
        <taxon>Araneae</taxon>
        <taxon>Araneomorphae</taxon>
        <taxon>Entelegynae</taxon>
        <taxon>Araneoidea</taxon>
        <taxon>Araneidae</taxon>
        <taxon>Araneus</taxon>
    </lineage>
</organism>
<proteinExistence type="predicted"/>
<keyword evidence="2" id="KW-1185">Reference proteome</keyword>
<name>A0A4Y2NLA7_ARAVE</name>
<sequence>MLHERTGIYLFLLQQPDVLCLFPIQSTVTDLNPMSDPNQFFESTDLISDRVQSTESQPLLCQKPDLILKKPSIFTSTDLRVYSRTPVGLGDVTFSAR</sequence>